<dbReference type="InterPro" id="IPR029058">
    <property type="entry name" value="AB_hydrolase_fold"/>
</dbReference>
<evidence type="ECO:0000259" key="6">
    <source>
        <dbReference type="Pfam" id="PF00135"/>
    </source>
</evidence>
<dbReference type="InterPro" id="IPR019819">
    <property type="entry name" value="Carboxylesterase_B_CS"/>
</dbReference>
<accession>A0A482VQY4</accession>
<feature type="chain" id="PRO_5019847176" evidence="5">
    <location>
        <begin position="21"/>
        <end position="181"/>
    </location>
</feature>
<dbReference type="InterPro" id="IPR002018">
    <property type="entry name" value="CarbesteraseB"/>
</dbReference>
<evidence type="ECO:0000256" key="1">
    <source>
        <dbReference type="ARBA" id="ARBA00005964"/>
    </source>
</evidence>
<dbReference type="PROSITE" id="PS00941">
    <property type="entry name" value="CARBOXYLESTERASE_B_2"/>
    <property type="match status" value="1"/>
</dbReference>
<evidence type="ECO:0000256" key="5">
    <source>
        <dbReference type="SAM" id="SignalP"/>
    </source>
</evidence>
<dbReference type="Gene3D" id="3.40.50.1820">
    <property type="entry name" value="alpha/beta hydrolase"/>
    <property type="match status" value="1"/>
</dbReference>
<keyword evidence="3 7" id="KW-0378">Hydrolase</keyword>
<proteinExistence type="inferred from homology"/>
<name>A0A482VQY4_ASBVE</name>
<dbReference type="EMBL" id="QDEB01073391">
    <property type="protein sequence ID" value="RZC35183.1"/>
    <property type="molecule type" value="Genomic_DNA"/>
</dbReference>
<keyword evidence="2" id="KW-0719">Serine esterase</keyword>
<reference evidence="7 8" key="1">
    <citation type="submission" date="2017-03" db="EMBL/GenBank/DDBJ databases">
        <title>Genome of the blue death feigning beetle - Asbolus verrucosus.</title>
        <authorList>
            <person name="Rider S.D."/>
        </authorList>
    </citation>
    <scope>NUCLEOTIDE SEQUENCE [LARGE SCALE GENOMIC DNA]</scope>
    <source>
        <strain evidence="7">Butters</strain>
        <tissue evidence="7">Head and leg muscle</tissue>
    </source>
</reference>
<feature type="signal peptide" evidence="5">
    <location>
        <begin position="1"/>
        <end position="20"/>
    </location>
</feature>
<gene>
    <name evidence="7" type="ORF">BDFB_014774</name>
</gene>
<feature type="domain" description="Carboxylesterase type B" evidence="6">
    <location>
        <begin position="21"/>
        <end position="181"/>
    </location>
</feature>
<protein>
    <submittedName>
        <fullName evidence="7">COesterase and/or Abhydrolase 3 domain containing protein</fullName>
    </submittedName>
</protein>
<evidence type="ECO:0000256" key="2">
    <source>
        <dbReference type="ARBA" id="ARBA00022487"/>
    </source>
</evidence>
<dbReference type="PANTHER" id="PTHR43142">
    <property type="entry name" value="CARBOXYLIC ESTER HYDROLASE"/>
    <property type="match status" value="1"/>
</dbReference>
<organism evidence="7 8">
    <name type="scientific">Asbolus verrucosus</name>
    <name type="common">Desert ironclad beetle</name>
    <dbReference type="NCBI Taxonomy" id="1661398"/>
    <lineage>
        <taxon>Eukaryota</taxon>
        <taxon>Metazoa</taxon>
        <taxon>Ecdysozoa</taxon>
        <taxon>Arthropoda</taxon>
        <taxon>Hexapoda</taxon>
        <taxon>Insecta</taxon>
        <taxon>Pterygota</taxon>
        <taxon>Neoptera</taxon>
        <taxon>Endopterygota</taxon>
        <taxon>Coleoptera</taxon>
        <taxon>Polyphaga</taxon>
        <taxon>Cucujiformia</taxon>
        <taxon>Tenebrionidae</taxon>
        <taxon>Pimeliinae</taxon>
        <taxon>Asbolus</taxon>
    </lineage>
</organism>
<evidence type="ECO:0000313" key="8">
    <source>
        <dbReference type="Proteomes" id="UP000292052"/>
    </source>
</evidence>
<keyword evidence="5" id="KW-0732">Signal</keyword>
<dbReference type="SUPFAM" id="SSF53474">
    <property type="entry name" value="alpha/beta-Hydrolases"/>
    <property type="match status" value="1"/>
</dbReference>
<feature type="non-terminal residue" evidence="7">
    <location>
        <position position="181"/>
    </location>
</feature>
<dbReference type="Proteomes" id="UP000292052">
    <property type="component" value="Unassembled WGS sequence"/>
</dbReference>
<evidence type="ECO:0000256" key="4">
    <source>
        <dbReference type="ARBA" id="ARBA00023180"/>
    </source>
</evidence>
<comment type="similarity">
    <text evidence="1">Belongs to the type-B carboxylesterase/lipase family.</text>
</comment>
<dbReference type="Pfam" id="PF00135">
    <property type="entry name" value="COesterase"/>
    <property type="match status" value="1"/>
</dbReference>
<dbReference type="PANTHER" id="PTHR43142:SF1">
    <property type="entry name" value="CARBOXYLIC ESTER HYDROLASE"/>
    <property type="match status" value="1"/>
</dbReference>
<evidence type="ECO:0000256" key="3">
    <source>
        <dbReference type="ARBA" id="ARBA00022801"/>
    </source>
</evidence>
<keyword evidence="8" id="KW-1185">Reference proteome</keyword>
<comment type="caution">
    <text evidence="7">The sequence shown here is derived from an EMBL/GenBank/DDBJ whole genome shotgun (WGS) entry which is preliminary data.</text>
</comment>
<evidence type="ECO:0000313" key="7">
    <source>
        <dbReference type="EMBL" id="RZC35183.1"/>
    </source>
</evidence>
<sequence>MSTKILLIVLILSHFDNSLADPLIKLPNGLIQGRQGITFHNKTFYAFEKIPYAAPPVGELRFQAPKPPQNWEGTLNTTHLDVSCHQEGIVGDYESEDCLYINVFTPQLPSEDDNVSLPVMFFIHGGAFKVGSSMNLASDLITDNGVILVTINYRLGPLGFLSTQDEIVPGNNGLKDQLLAL</sequence>
<dbReference type="STRING" id="1661398.A0A482VQY4"/>
<keyword evidence="4" id="KW-0325">Glycoprotein</keyword>
<dbReference type="GO" id="GO:0052689">
    <property type="term" value="F:carboxylic ester hydrolase activity"/>
    <property type="evidence" value="ECO:0007669"/>
    <property type="project" value="UniProtKB-KW"/>
</dbReference>
<dbReference type="AlphaFoldDB" id="A0A482VQY4"/>
<dbReference type="OrthoDB" id="6846267at2759"/>